<comment type="caution">
    <text evidence="1">The sequence shown here is derived from an EMBL/GenBank/DDBJ whole genome shotgun (WGS) entry which is preliminary data.</text>
</comment>
<keyword evidence="2" id="KW-1185">Reference proteome</keyword>
<dbReference type="Proteomes" id="UP000644010">
    <property type="component" value="Unassembled WGS sequence"/>
</dbReference>
<reference evidence="1 2" key="1">
    <citation type="submission" date="2020-08" db="EMBL/GenBank/DDBJ databases">
        <title>Genome public.</title>
        <authorList>
            <person name="Liu C."/>
            <person name="Sun Q."/>
        </authorList>
    </citation>
    <scope>NUCLEOTIDE SEQUENCE [LARGE SCALE GENOMIC DNA]</scope>
    <source>
        <strain evidence="1 2">BX2</strain>
    </source>
</reference>
<evidence type="ECO:0000313" key="1">
    <source>
        <dbReference type="EMBL" id="MBC5644266.1"/>
    </source>
</evidence>
<dbReference type="EMBL" id="JACOOI010000016">
    <property type="protein sequence ID" value="MBC5644266.1"/>
    <property type="molecule type" value="Genomic_DNA"/>
</dbReference>
<proteinExistence type="predicted"/>
<gene>
    <name evidence="1" type="ORF">H8S77_15400</name>
</gene>
<dbReference type="RefSeq" id="WP_186960167.1">
    <property type="nucleotide sequence ID" value="NZ_JACOOI010000016.1"/>
</dbReference>
<name>A0ABR7E3F9_9BACT</name>
<organism evidence="1 2">
    <name type="scientific">Parabacteroides segnis</name>
    <dbReference type="NCBI Taxonomy" id="2763058"/>
    <lineage>
        <taxon>Bacteria</taxon>
        <taxon>Pseudomonadati</taxon>
        <taxon>Bacteroidota</taxon>
        <taxon>Bacteroidia</taxon>
        <taxon>Bacteroidales</taxon>
        <taxon>Tannerellaceae</taxon>
        <taxon>Parabacteroides</taxon>
    </lineage>
</organism>
<sequence length="137" mass="15987">MMTVEDIKDMLYKKAAAVFPGMQVYKDKHPTYKKKHVPERIVVNVLGMTNTPWSKGYANVNIFVPYDPNVNYPAPNSARLNEIQKIAEKEFFKGYFEYEGHKGTYTIDELSTEEDPETDSYFVNVRLFFKVANFKLR</sequence>
<accession>A0ABR7E3F9</accession>
<protein>
    <recommendedName>
        <fullName evidence="3">Tail terminator</fullName>
    </recommendedName>
</protein>
<evidence type="ECO:0000313" key="2">
    <source>
        <dbReference type="Proteomes" id="UP000644010"/>
    </source>
</evidence>
<evidence type="ECO:0008006" key="3">
    <source>
        <dbReference type="Google" id="ProtNLM"/>
    </source>
</evidence>